<name>A0A941B2J6_9FLAO</name>
<organism evidence="2 3">
    <name type="scientific">Flavobacterium geliluteum</name>
    <dbReference type="NCBI Taxonomy" id="2816120"/>
    <lineage>
        <taxon>Bacteria</taxon>
        <taxon>Pseudomonadati</taxon>
        <taxon>Bacteroidota</taxon>
        <taxon>Flavobacteriia</taxon>
        <taxon>Flavobacteriales</taxon>
        <taxon>Flavobacteriaceae</taxon>
        <taxon>Flavobacterium</taxon>
    </lineage>
</organism>
<keyword evidence="1" id="KW-0732">Signal</keyword>
<evidence type="ECO:0000256" key="1">
    <source>
        <dbReference type="SAM" id="SignalP"/>
    </source>
</evidence>
<feature type="chain" id="PRO_5038087185" evidence="1">
    <location>
        <begin position="19"/>
        <end position="276"/>
    </location>
</feature>
<dbReference type="EMBL" id="JAGFBV010000006">
    <property type="protein sequence ID" value="MBP4137548.1"/>
    <property type="molecule type" value="Genomic_DNA"/>
</dbReference>
<keyword evidence="3" id="KW-1185">Reference proteome</keyword>
<dbReference type="Proteomes" id="UP000675047">
    <property type="component" value="Unassembled WGS sequence"/>
</dbReference>
<gene>
    <name evidence="2" type="ORF">J3495_05565</name>
</gene>
<sequence length="276" mass="30632">MKKSFLLLFIIMPFFNYGQSNEILDFKPGYTPETIYNQTVTNSSDYEMTYSGSEKLLEVLKKNGTENPVKVKNVFNVETVAKTGKMGKDGNFPITIEYLQSSDINGKNIIPNGTLLFGNATLSSMPKLDSIVAKGMEENLKNSIFQMVQSTFNQLAMPEKKLKAGESFSQESPLAIPLAGINLEMVITTTYNLKNITAKSAFFDIVQVYSMKISDTGFETGGSGNGTGKLVYDIPNHFISENTLDMELNLKLKHTDFNIDLISKSAYSQVVKISKK</sequence>
<reference evidence="2 3" key="1">
    <citation type="submission" date="2021-03" db="EMBL/GenBank/DDBJ databases">
        <title>Flavobacterium Flabelliformis Sp. Nov. And Flavobacterium Geliluteum Sp. Nov., Two Novel Multidrug Resistant Psychrophilic Species Isolated From Antarctica.</title>
        <authorList>
            <person name="Kralova S."/>
            <person name="Busse H.J."/>
            <person name="Bezdicek M."/>
            <person name="Nykrynova M."/>
            <person name="Kroupova E."/>
            <person name="Krsek D."/>
            <person name="Sedlacek I."/>
        </authorList>
    </citation>
    <scope>NUCLEOTIDE SEQUENCE [LARGE SCALE GENOMIC DNA]</scope>
    <source>
        <strain evidence="2 3">P7388</strain>
    </source>
</reference>
<proteinExistence type="predicted"/>
<protein>
    <submittedName>
        <fullName evidence="2">Uncharacterized protein</fullName>
    </submittedName>
</protein>
<accession>A0A941B2J6</accession>
<evidence type="ECO:0000313" key="2">
    <source>
        <dbReference type="EMBL" id="MBP4137548.1"/>
    </source>
</evidence>
<feature type="signal peptide" evidence="1">
    <location>
        <begin position="1"/>
        <end position="18"/>
    </location>
</feature>
<evidence type="ECO:0000313" key="3">
    <source>
        <dbReference type="Proteomes" id="UP000675047"/>
    </source>
</evidence>
<dbReference type="AlphaFoldDB" id="A0A941B2J6"/>
<dbReference type="RefSeq" id="WP_210665580.1">
    <property type="nucleotide sequence ID" value="NZ_JAGFBV010000006.1"/>
</dbReference>
<comment type="caution">
    <text evidence="2">The sequence shown here is derived from an EMBL/GenBank/DDBJ whole genome shotgun (WGS) entry which is preliminary data.</text>
</comment>